<accession>A0A2B7XYN9</accession>
<feature type="compositionally biased region" description="Low complexity" evidence="1">
    <location>
        <begin position="12"/>
        <end position="23"/>
    </location>
</feature>
<evidence type="ECO:0000313" key="2">
    <source>
        <dbReference type="EMBL" id="PGH13587.1"/>
    </source>
</evidence>
<feature type="compositionally biased region" description="Polar residues" evidence="1">
    <location>
        <begin position="70"/>
        <end position="88"/>
    </location>
</feature>
<feature type="region of interest" description="Disordered" evidence="1">
    <location>
        <begin position="388"/>
        <end position="408"/>
    </location>
</feature>
<dbReference type="Proteomes" id="UP000223968">
    <property type="component" value="Unassembled WGS sequence"/>
</dbReference>
<dbReference type="STRING" id="1447875.A0A2B7XYN9"/>
<comment type="caution">
    <text evidence="2">The sequence shown here is derived from an EMBL/GenBank/DDBJ whole genome shotgun (WGS) entry which is preliminary data.</text>
</comment>
<dbReference type="EMBL" id="PDNB01000044">
    <property type="protein sequence ID" value="PGH13587.1"/>
    <property type="molecule type" value="Genomic_DNA"/>
</dbReference>
<reference evidence="2 3" key="1">
    <citation type="submission" date="2017-10" db="EMBL/GenBank/DDBJ databases">
        <title>Comparative genomics in systemic dimorphic fungi from Ajellomycetaceae.</title>
        <authorList>
            <person name="Munoz J.F."/>
            <person name="Mcewen J.G."/>
            <person name="Clay O.K."/>
            <person name="Cuomo C.A."/>
        </authorList>
    </citation>
    <scope>NUCLEOTIDE SEQUENCE [LARGE SCALE GENOMIC DNA]</scope>
    <source>
        <strain evidence="2 3">UAMH5409</strain>
    </source>
</reference>
<keyword evidence="3" id="KW-1185">Reference proteome</keyword>
<feature type="compositionally biased region" description="Low complexity" evidence="1">
    <location>
        <begin position="137"/>
        <end position="147"/>
    </location>
</feature>
<feature type="compositionally biased region" description="Pro residues" evidence="1">
    <location>
        <begin position="394"/>
        <end position="403"/>
    </location>
</feature>
<feature type="compositionally biased region" description="Polar residues" evidence="1">
    <location>
        <begin position="24"/>
        <end position="34"/>
    </location>
</feature>
<protein>
    <submittedName>
        <fullName evidence="2">Uncharacterized protein</fullName>
    </submittedName>
</protein>
<feature type="region of interest" description="Disordered" evidence="1">
    <location>
        <begin position="476"/>
        <end position="497"/>
    </location>
</feature>
<feature type="compositionally biased region" description="Low complexity" evidence="1">
    <location>
        <begin position="234"/>
        <end position="245"/>
    </location>
</feature>
<feature type="compositionally biased region" description="Polar residues" evidence="1">
    <location>
        <begin position="560"/>
        <end position="571"/>
    </location>
</feature>
<sequence length="684" mass="74069">MLDSPAKRRKSNSSSAIAVNASNTAQQPRGTNGNEIPPPRPNRASFQSPTRASLARSHPDVLSRVLSRSPPKTAQPRPSSRGRQSGTFVGNDGRPGIRASKLPRPSSLSAAATELPIRQANPKLAPGSRLSPRRESSVPVSSVSGRRIQSQRPRVSYSAEPGAELTASAPITRPEGDYVDDQGPQLDSGSGRGTEGTLINGRHTRSSSSTEQQNGEPELPPTPTELGLERVPNRSRGLLSSSSPSYRQEKKKKQRLRDGLKRPSPLKPRDAQRPAGEDHQDNIVSPRISFPEEDVPDELGEKQKLRDALAAQLARLKDDIAKIEYETQRYERPDEYPAPDEESMNNLIELLTTSNPSCIPPPPAPPSPPPISSLLSFLLPFSSDRFIPTVEPSPRSPSPPPENPFALQQPADLTPYLTLFAPLSLTTHTTTTSSTSEKHLPSLTQTHTLTLSAPAPFPPHLFQVPITFQTNPETQTVLSISSPPQNQTPISNNSSPNLPTPLSTWLQTRVSNPLLQRDISGLCWGVSRYWEADVSRAEAWARLEELREQIMQGKYPPEGESSSNNRKTYSPGTLLPHLGRTSLLFSAGLQKGRHSSVQLLVSCPLTLDVWTSEPQLQPDISVSVSSLAAADAEKVEKKAKGVFRGFLKTGNGSGGGHGRVEIEGDAEVLVRAVEGVVGVCFGVE</sequence>
<dbReference type="OrthoDB" id="4160836at2759"/>
<gene>
    <name evidence="2" type="ORF">AJ79_03580</name>
</gene>
<feature type="compositionally biased region" description="Basic and acidic residues" evidence="1">
    <location>
        <begin position="256"/>
        <end position="281"/>
    </location>
</feature>
<evidence type="ECO:0000256" key="1">
    <source>
        <dbReference type="SAM" id="MobiDB-lite"/>
    </source>
</evidence>
<dbReference type="AlphaFoldDB" id="A0A2B7XYN9"/>
<organism evidence="2 3">
    <name type="scientific">Helicocarpus griseus UAMH5409</name>
    <dbReference type="NCBI Taxonomy" id="1447875"/>
    <lineage>
        <taxon>Eukaryota</taxon>
        <taxon>Fungi</taxon>
        <taxon>Dikarya</taxon>
        <taxon>Ascomycota</taxon>
        <taxon>Pezizomycotina</taxon>
        <taxon>Eurotiomycetes</taxon>
        <taxon>Eurotiomycetidae</taxon>
        <taxon>Onygenales</taxon>
        <taxon>Ajellomycetaceae</taxon>
        <taxon>Helicocarpus</taxon>
    </lineage>
</organism>
<feature type="region of interest" description="Disordered" evidence="1">
    <location>
        <begin position="553"/>
        <end position="572"/>
    </location>
</feature>
<name>A0A2B7XYN9_9EURO</name>
<feature type="region of interest" description="Disordered" evidence="1">
    <location>
        <begin position="1"/>
        <end position="302"/>
    </location>
</feature>
<evidence type="ECO:0000313" key="3">
    <source>
        <dbReference type="Proteomes" id="UP000223968"/>
    </source>
</evidence>
<proteinExistence type="predicted"/>